<dbReference type="Proteomes" id="UP000660675">
    <property type="component" value="Unassembled WGS sequence"/>
</dbReference>
<dbReference type="PANTHER" id="PTHR36852">
    <property type="entry name" value="PROTEIN GVPL 2"/>
    <property type="match status" value="1"/>
</dbReference>
<evidence type="ECO:0000256" key="1">
    <source>
        <dbReference type="ARBA" id="ARBA00022987"/>
    </source>
</evidence>
<dbReference type="PANTHER" id="PTHR36852:SF1">
    <property type="entry name" value="PROTEIN GVPL 2"/>
    <property type="match status" value="1"/>
</dbReference>
<proteinExistence type="inferred from homology"/>
<comment type="caution">
    <text evidence="5">The sequence shown here is derived from an EMBL/GenBank/DDBJ whole genome shotgun (WGS) entry which is preliminary data.</text>
</comment>
<sequence length="268" mass="29181">MTVAISYAYAVARDDGALHEALTGVFGVSGAPVRLVRTEDCDGLVVAVSPVPSNDFDEESLRRHLEDLDWVERTARAHHRVVEALAGRTTVLPLRLVTLYRDDERVRSALADGCDGFASRLDELTSRAEWGVKVFVDEPSSGTPQDPPAAELSPGRAYLSRRRDRRNAREDAYRRAGQAVSRIESAARAHAVGRVRHRPQQGALGPRTGQNVSNDAYLVPLRDAEDFRAEVAQAADGFTGVRVEITGPWAPYSFAAADLPQGRTDAAP</sequence>
<evidence type="ECO:0000256" key="4">
    <source>
        <dbReference type="SAM" id="MobiDB-lite"/>
    </source>
</evidence>
<evidence type="ECO:0000313" key="5">
    <source>
        <dbReference type="EMBL" id="GGV86331.1"/>
    </source>
</evidence>
<evidence type="ECO:0000313" key="6">
    <source>
        <dbReference type="Proteomes" id="UP000660675"/>
    </source>
</evidence>
<comment type="subcellular location">
    <subcellularLocation>
        <location evidence="2">Gas vesicle</location>
    </subcellularLocation>
</comment>
<keyword evidence="1" id="KW-0304">Gas vesicle</keyword>
<evidence type="ECO:0000256" key="2">
    <source>
        <dbReference type="ARBA" id="ARBA00035108"/>
    </source>
</evidence>
<name>A0ABQ2VZB0_9ACTN</name>
<dbReference type="EMBL" id="BMTF01000010">
    <property type="protein sequence ID" value="GGV86331.1"/>
    <property type="molecule type" value="Genomic_DNA"/>
</dbReference>
<accession>A0ABQ2VZB0</accession>
<feature type="region of interest" description="Disordered" evidence="4">
    <location>
        <begin position="137"/>
        <end position="176"/>
    </location>
</feature>
<comment type="similarity">
    <text evidence="3">Belongs to the gas vesicle GvpF/GvpL family.</text>
</comment>
<gene>
    <name evidence="5" type="ORF">GCM10015535_34310</name>
</gene>
<protein>
    <submittedName>
        <fullName evidence="5">Gas vesicle protein</fullName>
    </submittedName>
</protein>
<evidence type="ECO:0000256" key="3">
    <source>
        <dbReference type="ARBA" id="ARBA00035643"/>
    </source>
</evidence>
<dbReference type="InterPro" id="IPR009430">
    <property type="entry name" value="GvpL/GvpF"/>
</dbReference>
<reference evidence="6" key="1">
    <citation type="journal article" date="2019" name="Int. J. Syst. Evol. Microbiol.">
        <title>The Global Catalogue of Microorganisms (GCM) 10K type strain sequencing project: providing services to taxonomists for standard genome sequencing and annotation.</title>
        <authorList>
            <consortium name="The Broad Institute Genomics Platform"/>
            <consortium name="The Broad Institute Genome Sequencing Center for Infectious Disease"/>
            <person name="Wu L."/>
            <person name="Ma J."/>
        </authorList>
    </citation>
    <scope>NUCLEOTIDE SEQUENCE [LARGE SCALE GENOMIC DNA]</scope>
    <source>
        <strain evidence="6">JCM 4376</strain>
    </source>
</reference>
<dbReference type="Pfam" id="PF06386">
    <property type="entry name" value="GvpL_GvpF"/>
    <property type="match status" value="1"/>
</dbReference>
<keyword evidence="6" id="KW-1185">Reference proteome</keyword>
<organism evidence="5 6">
    <name type="scientific">Streptomyces gelaticus</name>
    <dbReference type="NCBI Taxonomy" id="285446"/>
    <lineage>
        <taxon>Bacteria</taxon>
        <taxon>Bacillati</taxon>
        <taxon>Actinomycetota</taxon>
        <taxon>Actinomycetes</taxon>
        <taxon>Kitasatosporales</taxon>
        <taxon>Streptomycetaceae</taxon>
        <taxon>Streptomyces</taxon>
    </lineage>
</organism>
<dbReference type="RefSeq" id="WP_189544595.1">
    <property type="nucleotide sequence ID" value="NZ_BMTF01000010.1"/>
</dbReference>
<feature type="region of interest" description="Disordered" evidence="4">
    <location>
        <begin position="188"/>
        <end position="211"/>
    </location>
</feature>